<protein>
    <submittedName>
        <fullName evidence="2">Uncharacterized protein</fullName>
    </submittedName>
</protein>
<dbReference type="AlphaFoldDB" id="A0A4Y2RXA4"/>
<organism evidence="2 3">
    <name type="scientific">Araneus ventricosus</name>
    <name type="common">Orbweaver spider</name>
    <name type="synonym">Epeira ventricosa</name>
    <dbReference type="NCBI Taxonomy" id="182803"/>
    <lineage>
        <taxon>Eukaryota</taxon>
        <taxon>Metazoa</taxon>
        <taxon>Ecdysozoa</taxon>
        <taxon>Arthropoda</taxon>
        <taxon>Chelicerata</taxon>
        <taxon>Arachnida</taxon>
        <taxon>Araneae</taxon>
        <taxon>Araneomorphae</taxon>
        <taxon>Entelegynae</taxon>
        <taxon>Araneoidea</taxon>
        <taxon>Araneidae</taxon>
        <taxon>Araneus</taxon>
    </lineage>
</organism>
<evidence type="ECO:0000313" key="2">
    <source>
        <dbReference type="EMBL" id="GBN80482.1"/>
    </source>
</evidence>
<evidence type="ECO:0000313" key="3">
    <source>
        <dbReference type="Proteomes" id="UP000499080"/>
    </source>
</evidence>
<name>A0A4Y2RXA4_ARAVE</name>
<evidence type="ECO:0000313" key="1">
    <source>
        <dbReference type="EMBL" id="GBN80481.1"/>
    </source>
</evidence>
<comment type="caution">
    <text evidence="2">The sequence shown here is derived from an EMBL/GenBank/DDBJ whole genome shotgun (WGS) entry which is preliminary data.</text>
</comment>
<dbReference type="Proteomes" id="UP000499080">
    <property type="component" value="Unassembled WGS sequence"/>
</dbReference>
<reference evidence="2 3" key="1">
    <citation type="journal article" date="2019" name="Sci. Rep.">
        <title>Orb-weaving spider Araneus ventricosus genome elucidates the spidroin gene catalogue.</title>
        <authorList>
            <person name="Kono N."/>
            <person name="Nakamura H."/>
            <person name="Ohtoshi R."/>
            <person name="Moran D.A.P."/>
            <person name="Shinohara A."/>
            <person name="Yoshida Y."/>
            <person name="Fujiwara M."/>
            <person name="Mori M."/>
            <person name="Tomita M."/>
            <person name="Arakawa K."/>
        </authorList>
    </citation>
    <scope>NUCLEOTIDE SEQUENCE [LARGE SCALE GENOMIC DNA]</scope>
</reference>
<dbReference type="EMBL" id="BGPR01018916">
    <property type="protein sequence ID" value="GBN80482.1"/>
    <property type="molecule type" value="Genomic_DNA"/>
</dbReference>
<proteinExistence type="predicted"/>
<sequence length="112" mass="12345">MGGAGGSKQPFLRFGAFVNDPPIRIGCSSEWSRLDLSLPPPDRWRWPRGKVSASGRRAPGSKSCSSEYAQYLRACCMLIHAWGQTTSRWCGAEFWIGDTSSGVVLVISRHSR</sequence>
<keyword evidence="3" id="KW-1185">Reference proteome</keyword>
<gene>
    <name evidence="1" type="ORF">AVEN_119574_1</name>
    <name evidence="2" type="ORF">AVEN_140614_1</name>
</gene>
<dbReference type="EMBL" id="BGPR01018915">
    <property type="protein sequence ID" value="GBN80481.1"/>
    <property type="molecule type" value="Genomic_DNA"/>
</dbReference>
<accession>A0A4Y2RXA4</accession>